<feature type="compositionally biased region" description="Basic and acidic residues" evidence="9">
    <location>
        <begin position="1"/>
        <end position="12"/>
    </location>
</feature>
<sequence length="289" mass="33495">MKFRLNRQESKQQRSLTPWEQYQEQAKQKRRQQQRQARTPKWFHQAKRIGDKLPRLKHQRNRQLVRRLTILLTSFTVVILAMVYLVSPLSHLQHVRVTGAHALSVRQIQTATGVLPGDSIFNVMGHEKKLQQQALQRNSRLKKVTVQFHLLNHATIRVTEYVTAGYVMRQNRYYEVLENGIVSQQSVSQPKSGTPVYGQFKTTKRLHRMILQYAKLDSDIKSSISEIQDSPTKSNPDRVHLFMNDGNEVYASIPSFAKKMAYYPSIAAKMKQKGVVNLEVGAYSYAFKK</sequence>
<reference evidence="12 13" key="1">
    <citation type="submission" date="2017-09" db="EMBL/GenBank/DDBJ databases">
        <title>Genome sequence of Lactobacillus brevis D7.</title>
        <authorList>
            <person name="Kwon M.-S."/>
            <person name="Lim S.K."/>
            <person name="Choi H.-J."/>
        </authorList>
    </citation>
    <scope>NUCLEOTIDE SEQUENCE [LARGE SCALE GENOMIC DNA]</scope>
    <source>
        <strain evidence="12 13">D7</strain>
    </source>
</reference>
<comment type="function">
    <text evidence="8">Cell division protein that may be involved in stabilizing or promoting the assembly of the division complex.</text>
</comment>
<feature type="region of interest" description="Disordered" evidence="9">
    <location>
        <begin position="1"/>
        <end position="43"/>
    </location>
</feature>
<dbReference type="InterPro" id="IPR013685">
    <property type="entry name" value="POTRA_FtsQ_type"/>
</dbReference>
<keyword evidence="2 8" id="KW-1003">Cell membrane</keyword>
<evidence type="ECO:0000256" key="3">
    <source>
        <dbReference type="ARBA" id="ARBA00022618"/>
    </source>
</evidence>
<dbReference type="Gene3D" id="3.40.50.10960">
    <property type="match status" value="1"/>
</dbReference>
<evidence type="ECO:0000313" key="11">
    <source>
        <dbReference type="EMBL" id="MBS1011048.1"/>
    </source>
</evidence>
<proteinExistence type="inferred from homology"/>
<reference evidence="11" key="2">
    <citation type="submission" date="2020-12" db="EMBL/GenBank/DDBJ databases">
        <authorList>
            <person name="Mcmullen J.G."/>
        </authorList>
    </citation>
    <scope>NUCLEOTIDE SEQUENCE</scope>
    <source>
        <strain evidence="11">Dm-2019-70</strain>
    </source>
</reference>
<evidence type="ECO:0000313" key="14">
    <source>
        <dbReference type="Proteomes" id="UP000676478"/>
    </source>
</evidence>
<evidence type="ECO:0000256" key="5">
    <source>
        <dbReference type="ARBA" id="ARBA00022989"/>
    </source>
</evidence>
<name>A0A0C1Q204_LEVBR</name>
<dbReference type="Proteomes" id="UP000217918">
    <property type="component" value="Unassembled WGS sequence"/>
</dbReference>
<comment type="caution">
    <text evidence="11">The sequence shown here is derived from an EMBL/GenBank/DDBJ whole genome shotgun (WGS) entry which is preliminary data.</text>
</comment>
<dbReference type="PANTHER" id="PTHR37820">
    <property type="entry name" value="CELL DIVISION PROTEIN DIVIB"/>
    <property type="match status" value="1"/>
</dbReference>
<evidence type="ECO:0000256" key="4">
    <source>
        <dbReference type="ARBA" id="ARBA00022692"/>
    </source>
</evidence>
<reference evidence="11" key="3">
    <citation type="submission" date="2022-09" db="EMBL/GenBank/DDBJ databases">
        <title>Genome-inferred correspondence between phylogeny and metabolic traits in the wild Drosophila gut microbiome.</title>
        <authorList>
            <person name="Bueno E."/>
            <person name="Blow F."/>
            <person name="Douglas A.E."/>
        </authorList>
    </citation>
    <scope>NUCLEOTIDE SEQUENCE</scope>
    <source>
        <strain evidence="11">Dm-2019-70</strain>
    </source>
</reference>
<dbReference type="Pfam" id="PF08478">
    <property type="entry name" value="POTRA_1"/>
    <property type="match status" value="1"/>
</dbReference>
<dbReference type="GO" id="GO:0032153">
    <property type="term" value="C:cell division site"/>
    <property type="evidence" value="ECO:0007669"/>
    <property type="project" value="UniProtKB-UniRule"/>
</dbReference>
<keyword evidence="6 8" id="KW-0472">Membrane</keyword>
<keyword evidence="5 8" id="KW-1133">Transmembrane helix</keyword>
<dbReference type="InterPro" id="IPR034746">
    <property type="entry name" value="POTRA"/>
</dbReference>
<organism evidence="11 14">
    <name type="scientific">Levilactobacillus brevis</name>
    <name type="common">Lactobacillus brevis</name>
    <dbReference type="NCBI Taxonomy" id="1580"/>
    <lineage>
        <taxon>Bacteria</taxon>
        <taxon>Bacillati</taxon>
        <taxon>Bacillota</taxon>
        <taxon>Bacilli</taxon>
        <taxon>Lactobacillales</taxon>
        <taxon>Lactobacillaceae</taxon>
        <taxon>Levilactobacillus</taxon>
    </lineage>
</organism>
<evidence type="ECO:0000313" key="12">
    <source>
        <dbReference type="EMBL" id="PBQ24011.1"/>
    </source>
</evidence>
<evidence type="ECO:0000313" key="13">
    <source>
        <dbReference type="Proteomes" id="UP000217918"/>
    </source>
</evidence>
<keyword evidence="7 8" id="KW-0131">Cell cycle</keyword>
<evidence type="ECO:0000256" key="1">
    <source>
        <dbReference type="ARBA" id="ARBA00004370"/>
    </source>
</evidence>
<evidence type="ECO:0000256" key="6">
    <source>
        <dbReference type="ARBA" id="ARBA00023136"/>
    </source>
</evidence>
<dbReference type="GO" id="GO:0005886">
    <property type="term" value="C:plasma membrane"/>
    <property type="evidence" value="ECO:0007669"/>
    <property type="project" value="UniProtKB-SubCell"/>
</dbReference>
<protein>
    <recommendedName>
        <fullName evidence="8">Cell division protein DivIB</fullName>
    </recommendedName>
</protein>
<dbReference type="PANTHER" id="PTHR37820:SF1">
    <property type="entry name" value="CELL DIVISION PROTEIN FTSQ"/>
    <property type="match status" value="1"/>
</dbReference>
<dbReference type="AlphaFoldDB" id="A0A0C1Q204"/>
<keyword evidence="3 8" id="KW-0132">Cell division</keyword>
<dbReference type="Pfam" id="PF03799">
    <property type="entry name" value="FtsQ_DivIB_C"/>
    <property type="match status" value="1"/>
</dbReference>
<dbReference type="OrthoDB" id="1819027at2"/>
<dbReference type="GO" id="GO:0043093">
    <property type="term" value="P:FtsZ-dependent cytokinesis"/>
    <property type="evidence" value="ECO:0007669"/>
    <property type="project" value="UniProtKB-UniRule"/>
</dbReference>
<comment type="subcellular location">
    <subcellularLocation>
        <location evidence="8">Cell membrane</location>
        <topology evidence="8">Single-pass type II membrane protein</topology>
    </subcellularLocation>
    <subcellularLocation>
        <location evidence="1">Membrane</location>
    </subcellularLocation>
    <text evidence="8">Localizes to the division septum.</text>
</comment>
<keyword evidence="4 8" id="KW-0812">Transmembrane</keyword>
<dbReference type="Proteomes" id="UP000676478">
    <property type="component" value="Unassembled WGS sequence"/>
</dbReference>
<evidence type="ECO:0000256" key="7">
    <source>
        <dbReference type="ARBA" id="ARBA00023306"/>
    </source>
</evidence>
<dbReference type="EMBL" id="JAERKF010000011">
    <property type="protein sequence ID" value="MBS1011048.1"/>
    <property type="molecule type" value="Genomic_DNA"/>
</dbReference>
<dbReference type="HAMAP" id="MF_00912">
    <property type="entry name" value="DivIB"/>
    <property type="match status" value="1"/>
</dbReference>
<feature type="transmembrane region" description="Helical" evidence="8">
    <location>
        <begin position="64"/>
        <end position="86"/>
    </location>
</feature>
<evidence type="ECO:0000256" key="2">
    <source>
        <dbReference type="ARBA" id="ARBA00022475"/>
    </source>
</evidence>
<dbReference type="RefSeq" id="WP_024526748.1">
    <property type="nucleotide sequence ID" value="NZ_CAKMAP010000002.1"/>
</dbReference>
<evidence type="ECO:0000259" key="10">
    <source>
        <dbReference type="PROSITE" id="PS51779"/>
    </source>
</evidence>
<evidence type="ECO:0000256" key="9">
    <source>
        <dbReference type="SAM" id="MobiDB-lite"/>
    </source>
</evidence>
<gene>
    <name evidence="8" type="primary">divIB</name>
    <name evidence="12" type="ORF">CNR29_08235</name>
    <name evidence="11" type="ORF">JK167_09430</name>
</gene>
<accession>A0A0C1Q204</accession>
<dbReference type="EMBL" id="NVYO01000001">
    <property type="protein sequence ID" value="PBQ24011.1"/>
    <property type="molecule type" value="Genomic_DNA"/>
</dbReference>
<feature type="domain" description="POTRA" evidence="10">
    <location>
        <begin position="90"/>
        <end position="161"/>
    </location>
</feature>
<dbReference type="InterPro" id="IPR026580">
    <property type="entry name" value="DivIB"/>
</dbReference>
<dbReference type="InterPro" id="IPR005548">
    <property type="entry name" value="Cell_div_FtsQ/DivIB_C"/>
</dbReference>
<evidence type="ECO:0000256" key="8">
    <source>
        <dbReference type="HAMAP-Rule" id="MF_00912"/>
    </source>
</evidence>
<dbReference type="InterPro" id="IPR050487">
    <property type="entry name" value="FtsQ_DivIB"/>
</dbReference>
<dbReference type="PROSITE" id="PS51779">
    <property type="entry name" value="POTRA"/>
    <property type="match status" value="1"/>
</dbReference>
<comment type="similarity">
    <text evidence="8">Belongs to the FtsQ/DivIB family. DivIB subfamily.</text>
</comment>